<feature type="coiled-coil region" evidence="1">
    <location>
        <begin position="34"/>
        <end position="61"/>
    </location>
</feature>
<evidence type="ECO:0008006" key="4">
    <source>
        <dbReference type="Google" id="ProtNLM"/>
    </source>
</evidence>
<reference evidence="2 3" key="1">
    <citation type="submission" date="2016-11" db="EMBL/GenBank/DDBJ databases">
        <title>The macronuclear genome of Stentor coeruleus: a giant cell with tiny introns.</title>
        <authorList>
            <person name="Slabodnick M."/>
            <person name="Ruby J.G."/>
            <person name="Reiff S.B."/>
            <person name="Swart E.C."/>
            <person name="Gosai S."/>
            <person name="Prabakaran S."/>
            <person name="Witkowska E."/>
            <person name="Larue G.E."/>
            <person name="Fisher S."/>
            <person name="Freeman R.M."/>
            <person name="Gunawardena J."/>
            <person name="Chu W."/>
            <person name="Stover N.A."/>
            <person name="Gregory B.D."/>
            <person name="Nowacki M."/>
            <person name="Derisi J."/>
            <person name="Roy S.W."/>
            <person name="Marshall W.F."/>
            <person name="Sood P."/>
        </authorList>
    </citation>
    <scope>NUCLEOTIDE SEQUENCE [LARGE SCALE GENOMIC DNA]</scope>
    <source>
        <strain evidence="2">WM001</strain>
    </source>
</reference>
<accession>A0A1R2CP68</accession>
<keyword evidence="3" id="KW-1185">Reference proteome</keyword>
<proteinExistence type="predicted"/>
<keyword evidence="1" id="KW-0175">Coiled coil</keyword>
<organism evidence="2 3">
    <name type="scientific">Stentor coeruleus</name>
    <dbReference type="NCBI Taxonomy" id="5963"/>
    <lineage>
        <taxon>Eukaryota</taxon>
        <taxon>Sar</taxon>
        <taxon>Alveolata</taxon>
        <taxon>Ciliophora</taxon>
        <taxon>Postciliodesmatophora</taxon>
        <taxon>Heterotrichea</taxon>
        <taxon>Heterotrichida</taxon>
        <taxon>Stentoridae</taxon>
        <taxon>Stentor</taxon>
    </lineage>
</organism>
<name>A0A1R2CP68_9CILI</name>
<sequence length="1455" mass="174531">MQGTQGVRGSSTGIDRDKLFRPGVFNRERFQSSLTLLENDRNELLESLRDLEKKHEIEIEKNIELGRNLDFQSEHINQLEVENLTLAENLKIIQGKLIEFESINSSLMQERGTLRATISQFQDEMDSFKLKSGNQELFIEKLACSYNDEKDTILKVHKRHSQLLASKIWSNSLCILTNKKKNWAFNTIKSIIANKRIQSKLCLNFLFKHLQNNLSFAFCALYKNIRVYKKEIISRKLINKVFVLKTKKKIWGKLLDFAKIMKNYKKKVFQGVLKMHVAERTRRCIMLFSFLQQWKNIKIKDLYEIRVLKIIIIRKYKKYLEMYFKHWGKVHREIKNRQAKEDLATDLTIISFKQSIFYEFRRVIQLQKQKKQFYAKIQRLVAHKNKFRVLQSLIQIKSQNVFKLKRLSHISSHCYIKSLQIYYRNWVFKVKNSKKSKNLKNLFITKSVQSNKLITQKLFLAWKFHLLINKHKKTTNELAIEKPKREEYENAYKNLHAYNIEMLQKKAIVNILKEGKNVVKSYFFIWHSKIYEFQTGKRRIARLFVKVYGNTLECRFKQWVKYIRNNEMRALVNQNDETIQENTVLLEHISNLENCLNEIQKEKKFFVLLNMKKALNVISRKFEINNLRKWAYNALKCKNYIIGASVLNSVITNYFLSISLSSLNNYLYDKKQKLEHQMFNDLQNENYQVKCELEEACNNLTNLLDHKWKLEEYLKKSTTKKGLLSLNRGYTSTLSFCFKSWVKKIQLLAICQKMLNKSFNFYTKSYLRLAIKTWSAFKNFVNKKNHENNINALVVEKKIIRRDMNIMKNKLEGMISEKQTELYHYHIKNNQLNTLIEKFTNINFRKNNELIGMTKAQYVFSIWKNYFINKKGKFFSASQALIRGMIRFAFNSIFFKAKNVQEFIELQKNLMKMIISYKERKTKHALNWWKSNQFRVFEQFKDREIEFTNHKIQGLSIRYNNCKKQSLYKSSFYLSNRTKCRVFLSWKSAIKQLKAIKNSYQTFLNIAFKYKTQFALTTLYENKSINQRNNNIYDYIYNFRINSLVNCTFASWKNLHIKGKYLIKSLQKIINRYNRDYLNFSLGCLKRFATFREIFGSWEWFTKIKCIRILVSSHEKHHMSDHFKLWGRKAFYQTRIMKKVLKIISTTRERLEKYGIKVWKESVKIAQKIEDCEQFGNSAIKCEKLIKLVDVYNGFIQKEGLNNNNLKNYMMENLPINLFLMQQDNKKSHPIKPWFYSWRLFIVKKAKFRKTCNRMVIFKQKGNFLNSFNLWKRISRQYLITLKSTPRDSLLSTIQNMDKEISTLQISLKEKHINLIYVERYTEILEEHVRRGQNQALSNLAINMKKTMLHGLSRWFINVQAIRIYEIDYNLQDVEKELVYTRRKCKDYDIENKDLLIENKSLVKNSYESRELANVIRKLNLEKAKLEDEICEKKETIRRLVQENRELALELSLRN</sequence>
<evidence type="ECO:0000256" key="1">
    <source>
        <dbReference type="SAM" id="Coils"/>
    </source>
</evidence>
<dbReference type="Proteomes" id="UP000187209">
    <property type="component" value="Unassembled WGS sequence"/>
</dbReference>
<evidence type="ECO:0000313" key="3">
    <source>
        <dbReference type="Proteomes" id="UP000187209"/>
    </source>
</evidence>
<gene>
    <name evidence="2" type="ORF">SteCoe_6779</name>
</gene>
<dbReference type="EMBL" id="MPUH01000095">
    <property type="protein sequence ID" value="OMJ90799.1"/>
    <property type="molecule type" value="Genomic_DNA"/>
</dbReference>
<comment type="caution">
    <text evidence="2">The sequence shown here is derived from an EMBL/GenBank/DDBJ whole genome shotgun (WGS) entry which is preliminary data.</text>
</comment>
<protein>
    <recommendedName>
        <fullName evidence="4">Sfi1 spindle body domain-containing protein</fullName>
    </recommendedName>
</protein>
<dbReference type="OrthoDB" id="327445at2759"/>
<evidence type="ECO:0000313" key="2">
    <source>
        <dbReference type="EMBL" id="OMJ90799.1"/>
    </source>
</evidence>